<keyword evidence="1" id="KW-0472">Membrane</keyword>
<proteinExistence type="predicted"/>
<accession>X1BAH5</accession>
<organism evidence="2">
    <name type="scientific">marine sediment metagenome</name>
    <dbReference type="NCBI Taxonomy" id="412755"/>
    <lineage>
        <taxon>unclassified sequences</taxon>
        <taxon>metagenomes</taxon>
        <taxon>ecological metagenomes</taxon>
    </lineage>
</organism>
<dbReference type="EMBL" id="BART01028754">
    <property type="protein sequence ID" value="GAG92859.1"/>
    <property type="molecule type" value="Genomic_DNA"/>
</dbReference>
<evidence type="ECO:0000256" key="1">
    <source>
        <dbReference type="SAM" id="Phobius"/>
    </source>
</evidence>
<gene>
    <name evidence="2" type="ORF">S01H4_50614</name>
</gene>
<protein>
    <submittedName>
        <fullName evidence="2">Uncharacterized protein</fullName>
    </submittedName>
</protein>
<sequence length="39" mass="4572">IHKLYTSEKLNNLFNLLLVLFQNIIILNLISLYKMGLIP</sequence>
<dbReference type="AlphaFoldDB" id="X1BAH5"/>
<feature type="transmembrane region" description="Helical" evidence="1">
    <location>
        <begin position="12"/>
        <end position="33"/>
    </location>
</feature>
<evidence type="ECO:0000313" key="2">
    <source>
        <dbReference type="EMBL" id="GAG92859.1"/>
    </source>
</evidence>
<keyword evidence="1" id="KW-1133">Transmembrane helix</keyword>
<comment type="caution">
    <text evidence="2">The sequence shown here is derived from an EMBL/GenBank/DDBJ whole genome shotgun (WGS) entry which is preliminary data.</text>
</comment>
<name>X1BAH5_9ZZZZ</name>
<reference evidence="2" key="1">
    <citation type="journal article" date="2014" name="Front. Microbiol.">
        <title>High frequency of phylogenetically diverse reductive dehalogenase-homologous genes in deep subseafloor sedimentary metagenomes.</title>
        <authorList>
            <person name="Kawai M."/>
            <person name="Futagami T."/>
            <person name="Toyoda A."/>
            <person name="Takaki Y."/>
            <person name="Nishi S."/>
            <person name="Hori S."/>
            <person name="Arai W."/>
            <person name="Tsubouchi T."/>
            <person name="Morono Y."/>
            <person name="Uchiyama I."/>
            <person name="Ito T."/>
            <person name="Fujiyama A."/>
            <person name="Inagaki F."/>
            <person name="Takami H."/>
        </authorList>
    </citation>
    <scope>NUCLEOTIDE SEQUENCE</scope>
    <source>
        <strain evidence="2">Expedition CK06-06</strain>
    </source>
</reference>
<keyword evidence="1" id="KW-0812">Transmembrane</keyword>
<feature type="non-terminal residue" evidence="2">
    <location>
        <position position="1"/>
    </location>
</feature>